<accession>A0A0D1A7F8</accession>
<dbReference type="PATRIC" id="fig|1335616.4.peg.562"/>
<dbReference type="EMBL" id="AWTT01000009">
    <property type="protein sequence ID" value="KIS03820.1"/>
    <property type="molecule type" value="Genomic_DNA"/>
</dbReference>
<dbReference type="AlphaFoldDB" id="A0A0D1A7F8"/>
<reference evidence="1 2" key="1">
    <citation type="submission" date="2013-08" db="EMBL/GenBank/DDBJ databases">
        <title>Lactobacillus wasatchii sp. WDC04, a late gas producing bacteria isolated from aged chedder cheese.</title>
        <authorList>
            <person name="Oberg C.J."/>
            <person name="Culumber M."/>
            <person name="McMahon D.J."/>
            <person name="Broadbent J.R."/>
            <person name="Oberg T.S."/>
            <person name="Ortaki F."/>
        </authorList>
    </citation>
    <scope>NUCLEOTIDE SEQUENCE [LARGE SCALE GENOMIC DNA]</scope>
    <source>
        <strain evidence="1 2">WDC04</strain>
    </source>
</reference>
<keyword evidence="2" id="KW-1185">Reference proteome</keyword>
<protein>
    <submittedName>
        <fullName evidence="1">Uncharacterized protein</fullName>
    </submittedName>
</protein>
<dbReference type="OrthoDB" id="6309046at2"/>
<evidence type="ECO:0000313" key="1">
    <source>
        <dbReference type="EMBL" id="KIS03820.1"/>
    </source>
</evidence>
<sequence>MPSIKVEQSQNPLLQRLLANNLAQPHELVLADGTRFKTGALNIDSSTEQLMVDNKVNQHLFVWGIPTEGKQWFTTATPRPYINDWTFRFGDAIVSQIFK</sequence>
<evidence type="ECO:0000313" key="2">
    <source>
        <dbReference type="Proteomes" id="UP000032279"/>
    </source>
</evidence>
<gene>
    <name evidence="1" type="ORF">WDC_0561</name>
</gene>
<dbReference type="STRING" id="1335616.WDC_0561"/>
<comment type="caution">
    <text evidence="1">The sequence shown here is derived from an EMBL/GenBank/DDBJ whole genome shotgun (WGS) entry which is preliminary data.</text>
</comment>
<dbReference type="Proteomes" id="UP000032279">
    <property type="component" value="Unassembled WGS sequence"/>
</dbReference>
<proteinExistence type="predicted"/>
<name>A0A0D1A7F8_9LACO</name>
<dbReference type="RefSeq" id="WP_052497773.1">
    <property type="nucleotide sequence ID" value="NZ_AWTT01000009.1"/>
</dbReference>
<organism evidence="1 2">
    <name type="scientific">Paucilactobacillus wasatchensis</name>
    <dbReference type="NCBI Taxonomy" id="1335616"/>
    <lineage>
        <taxon>Bacteria</taxon>
        <taxon>Bacillati</taxon>
        <taxon>Bacillota</taxon>
        <taxon>Bacilli</taxon>
        <taxon>Lactobacillales</taxon>
        <taxon>Lactobacillaceae</taxon>
        <taxon>Paucilactobacillus</taxon>
    </lineage>
</organism>